<dbReference type="FunFam" id="3.80.10.10:FF:000275">
    <property type="entry name" value="Leucine-rich repeat receptor-like protein kinase"/>
    <property type="match status" value="1"/>
</dbReference>
<comment type="subcellular location">
    <subcellularLocation>
        <location evidence="1">Membrane</location>
        <topology evidence="1">Single-pass type I membrane protein</topology>
    </subcellularLocation>
</comment>
<keyword evidence="15" id="KW-1185">Reference proteome</keyword>
<protein>
    <recommendedName>
        <fullName evidence="16">Leucine-rich repeat-containing N-terminal plant-type domain-containing protein</fullName>
    </recommendedName>
</protein>
<dbReference type="SUPFAM" id="SSF52047">
    <property type="entry name" value="RNI-like"/>
    <property type="match status" value="1"/>
</dbReference>
<dbReference type="InterPro" id="IPR058353">
    <property type="entry name" value="DUF8040"/>
</dbReference>
<evidence type="ECO:0000256" key="2">
    <source>
        <dbReference type="ARBA" id="ARBA00009592"/>
    </source>
</evidence>
<evidence type="ECO:0000313" key="15">
    <source>
        <dbReference type="Proteomes" id="UP001187192"/>
    </source>
</evidence>
<evidence type="ECO:0000256" key="5">
    <source>
        <dbReference type="ARBA" id="ARBA00022729"/>
    </source>
</evidence>
<dbReference type="EMBL" id="BTGU01006876">
    <property type="protein sequence ID" value="GMN24731.1"/>
    <property type="molecule type" value="Genomic_DNA"/>
</dbReference>
<evidence type="ECO:0000259" key="11">
    <source>
        <dbReference type="Pfam" id="PF08263"/>
    </source>
</evidence>
<dbReference type="PANTHER" id="PTHR48054:SF30">
    <property type="entry name" value="LEUCINE-RICH REPEAT PROTEIN KINASE FAMILY PROTEIN"/>
    <property type="match status" value="1"/>
</dbReference>
<dbReference type="InterPro" id="IPR013210">
    <property type="entry name" value="LRR_N_plant-typ"/>
</dbReference>
<name>A0AA88CPK8_FICCA</name>
<evidence type="ECO:0000313" key="14">
    <source>
        <dbReference type="EMBL" id="GMN24731.1"/>
    </source>
</evidence>
<reference evidence="14" key="1">
    <citation type="submission" date="2023-07" db="EMBL/GenBank/DDBJ databases">
        <title>draft genome sequence of fig (Ficus carica).</title>
        <authorList>
            <person name="Takahashi T."/>
            <person name="Nishimura K."/>
        </authorList>
    </citation>
    <scope>NUCLEOTIDE SEQUENCE</scope>
</reference>
<proteinExistence type="inferred from homology"/>
<feature type="region of interest" description="Disordered" evidence="10">
    <location>
        <begin position="1"/>
        <end position="24"/>
    </location>
</feature>
<keyword evidence="4" id="KW-0812">Transmembrane</keyword>
<gene>
    <name evidence="14" type="ORF">TIFTF001_049165</name>
</gene>
<comment type="similarity">
    <text evidence="2">Belongs to the RLP family.</text>
</comment>
<evidence type="ECO:0000256" key="6">
    <source>
        <dbReference type="ARBA" id="ARBA00022737"/>
    </source>
</evidence>
<dbReference type="Proteomes" id="UP001187192">
    <property type="component" value="Unassembled WGS sequence"/>
</dbReference>
<accession>A0AA88CPK8</accession>
<evidence type="ECO:0000259" key="12">
    <source>
        <dbReference type="Pfam" id="PF23598"/>
    </source>
</evidence>
<dbReference type="InterPro" id="IPR052592">
    <property type="entry name" value="LRR-RLK"/>
</dbReference>
<dbReference type="InterPro" id="IPR001611">
    <property type="entry name" value="Leu-rich_rpt"/>
</dbReference>
<evidence type="ECO:0000256" key="3">
    <source>
        <dbReference type="ARBA" id="ARBA00022614"/>
    </source>
</evidence>
<dbReference type="PANTHER" id="PTHR48054">
    <property type="entry name" value="RECEPTOR KINASE-LIKE PROTEIN XA21"/>
    <property type="match status" value="1"/>
</dbReference>
<sequence length="574" mass="64235">MNWFRSATRRDEDTQSTSDAQREDDDMCAMAVVAIINSRRTIRRNPQPMHDSMLTGSMRVEEILNGHEDVIQSMISMKSSTFRLLSNLLGGRGLLRSTNHMNVNEQLFIFLAICSQGASNRHVSYLFQHSPETTSRWFFIVLKVICALKDEFIRPPDYTTVQSLIIEHEGKYRPCVRVSNPLLNPPHGFEEDISKFSHLKKRELEKKIISCSELDVLLKLKTAMIGPKGSGLDDWLPSSSHCSFSGVTCDEESRVTSLNVTNLRLFGYLPPEIGLLNRLVNLTMSSDNLTGKLPPEMANLTSLRLFNISNNFFQGRFPGEITLGMTELEVLDTYNNNFSGSLPIEIIKLKNIKHLHLGGNYFSGHIPENYSEIQSLEYLGLNGNSLTGKFPASLAGLKNLKALYAGYDNNYDGGIPPELGLLSSLQVLDLGGCNLTGEIPKSLSALKHLHSLFLQINRLTGQIPSELSGLASLMSLDLSINMLTGEIPESFSELKNLTQLNLFKNNFFGRIPEFIGDLPNLEVLQVWENNFTFYLPKNLGRNGKLLDLDVTNNHLTGLIPRDLCKGGRLRTLIL</sequence>
<evidence type="ECO:0000256" key="8">
    <source>
        <dbReference type="ARBA" id="ARBA00023136"/>
    </source>
</evidence>
<evidence type="ECO:0000256" key="7">
    <source>
        <dbReference type="ARBA" id="ARBA00022989"/>
    </source>
</evidence>
<dbReference type="Pfam" id="PF23598">
    <property type="entry name" value="LRR_14"/>
    <property type="match status" value="1"/>
</dbReference>
<evidence type="ECO:0000256" key="9">
    <source>
        <dbReference type="ARBA" id="ARBA00023180"/>
    </source>
</evidence>
<keyword evidence="5" id="KW-0732">Signal</keyword>
<organism evidence="14 15">
    <name type="scientific">Ficus carica</name>
    <name type="common">Common fig</name>
    <dbReference type="NCBI Taxonomy" id="3494"/>
    <lineage>
        <taxon>Eukaryota</taxon>
        <taxon>Viridiplantae</taxon>
        <taxon>Streptophyta</taxon>
        <taxon>Embryophyta</taxon>
        <taxon>Tracheophyta</taxon>
        <taxon>Spermatophyta</taxon>
        <taxon>Magnoliopsida</taxon>
        <taxon>eudicotyledons</taxon>
        <taxon>Gunneridae</taxon>
        <taxon>Pentapetalae</taxon>
        <taxon>rosids</taxon>
        <taxon>fabids</taxon>
        <taxon>Rosales</taxon>
        <taxon>Moraceae</taxon>
        <taxon>Ficeae</taxon>
        <taxon>Ficus</taxon>
    </lineage>
</organism>
<dbReference type="InterPro" id="IPR055414">
    <property type="entry name" value="LRR_R13L4/SHOC2-like"/>
</dbReference>
<dbReference type="Pfam" id="PF00560">
    <property type="entry name" value="LRR_1"/>
    <property type="match status" value="2"/>
</dbReference>
<keyword evidence="7" id="KW-1133">Transmembrane helix</keyword>
<evidence type="ECO:0000256" key="10">
    <source>
        <dbReference type="SAM" id="MobiDB-lite"/>
    </source>
</evidence>
<comment type="caution">
    <text evidence="14">The sequence shown here is derived from an EMBL/GenBank/DDBJ whole genome shotgun (WGS) entry which is preliminary data.</text>
</comment>
<feature type="domain" description="Leucine-rich repeat-containing N-terminal plant-type" evidence="11">
    <location>
        <begin position="212"/>
        <end position="250"/>
    </location>
</feature>
<keyword evidence="3" id="KW-0433">Leucine-rich repeat</keyword>
<dbReference type="InterPro" id="IPR032675">
    <property type="entry name" value="LRR_dom_sf"/>
</dbReference>
<keyword evidence="9" id="KW-0325">Glycoprotein</keyword>
<dbReference type="AlphaFoldDB" id="A0AA88CPK8"/>
<evidence type="ECO:0000259" key="13">
    <source>
        <dbReference type="Pfam" id="PF26138"/>
    </source>
</evidence>
<dbReference type="Pfam" id="PF08263">
    <property type="entry name" value="LRRNT_2"/>
    <property type="match status" value="1"/>
</dbReference>
<keyword evidence="8" id="KW-0472">Membrane</keyword>
<evidence type="ECO:0008006" key="16">
    <source>
        <dbReference type="Google" id="ProtNLM"/>
    </source>
</evidence>
<keyword evidence="6" id="KW-0677">Repeat</keyword>
<feature type="domain" description="Disease resistance R13L4/SHOC-2-like LRR" evidence="12">
    <location>
        <begin position="417"/>
        <end position="550"/>
    </location>
</feature>
<dbReference type="FunFam" id="3.80.10.10:FF:000685">
    <property type="entry name" value="Leucine-rich repeat receptor-like protein kinase"/>
    <property type="match status" value="1"/>
</dbReference>
<dbReference type="FunFam" id="3.80.10.10:FF:000896">
    <property type="entry name" value="Leucine-rich repeat receptor-like protein kinase"/>
    <property type="match status" value="1"/>
</dbReference>
<evidence type="ECO:0000256" key="4">
    <source>
        <dbReference type="ARBA" id="ARBA00022692"/>
    </source>
</evidence>
<feature type="domain" description="DUF8040" evidence="13">
    <location>
        <begin position="52"/>
        <end position="146"/>
    </location>
</feature>
<dbReference type="Pfam" id="PF26138">
    <property type="entry name" value="DUF8040"/>
    <property type="match status" value="1"/>
</dbReference>
<evidence type="ECO:0000256" key="1">
    <source>
        <dbReference type="ARBA" id="ARBA00004479"/>
    </source>
</evidence>
<dbReference type="GO" id="GO:0016020">
    <property type="term" value="C:membrane"/>
    <property type="evidence" value="ECO:0007669"/>
    <property type="project" value="UniProtKB-SubCell"/>
</dbReference>
<dbReference type="Gene3D" id="3.80.10.10">
    <property type="entry name" value="Ribonuclease Inhibitor"/>
    <property type="match status" value="4"/>
</dbReference>
<feature type="non-terminal residue" evidence="14">
    <location>
        <position position="1"/>
    </location>
</feature>